<reference evidence="2 3" key="1">
    <citation type="journal article" date="2012" name="Science">
        <title>The Paleozoic origin of enzymatic lignin decomposition reconstructed from 31 fungal genomes.</title>
        <authorList>
            <person name="Floudas D."/>
            <person name="Binder M."/>
            <person name="Riley R."/>
            <person name="Barry K."/>
            <person name="Blanchette R.A."/>
            <person name="Henrissat B."/>
            <person name="Martinez A.T."/>
            <person name="Otillar R."/>
            <person name="Spatafora J.W."/>
            <person name="Yadav J.S."/>
            <person name="Aerts A."/>
            <person name="Benoit I."/>
            <person name="Boyd A."/>
            <person name="Carlson A."/>
            <person name="Copeland A."/>
            <person name="Coutinho P.M."/>
            <person name="de Vries R.P."/>
            <person name="Ferreira P."/>
            <person name="Findley K."/>
            <person name="Foster B."/>
            <person name="Gaskell J."/>
            <person name="Glotzer D."/>
            <person name="Gorecki P."/>
            <person name="Heitman J."/>
            <person name="Hesse C."/>
            <person name="Hori C."/>
            <person name="Igarashi K."/>
            <person name="Jurgens J.A."/>
            <person name="Kallen N."/>
            <person name="Kersten P."/>
            <person name="Kohler A."/>
            <person name="Kuees U."/>
            <person name="Kumar T.K.A."/>
            <person name="Kuo A."/>
            <person name="LaButti K."/>
            <person name="Larrondo L.F."/>
            <person name="Lindquist E."/>
            <person name="Ling A."/>
            <person name="Lombard V."/>
            <person name="Lucas S."/>
            <person name="Lundell T."/>
            <person name="Martin R."/>
            <person name="McLaughlin D.J."/>
            <person name="Morgenstern I."/>
            <person name="Morin E."/>
            <person name="Murat C."/>
            <person name="Nagy L.G."/>
            <person name="Nolan M."/>
            <person name="Ohm R.A."/>
            <person name="Patyshakuliyeva A."/>
            <person name="Rokas A."/>
            <person name="Ruiz-Duenas F.J."/>
            <person name="Sabat G."/>
            <person name="Salamov A."/>
            <person name="Samejima M."/>
            <person name="Schmutz J."/>
            <person name="Slot J.C."/>
            <person name="St John F."/>
            <person name="Stenlid J."/>
            <person name="Sun H."/>
            <person name="Sun S."/>
            <person name="Syed K."/>
            <person name="Tsang A."/>
            <person name="Wiebenga A."/>
            <person name="Young D."/>
            <person name="Pisabarro A."/>
            <person name="Eastwood D.C."/>
            <person name="Martin F."/>
            <person name="Cullen D."/>
            <person name="Grigoriev I.V."/>
            <person name="Hibbett D.S."/>
        </authorList>
    </citation>
    <scope>NUCLEOTIDE SEQUENCE</scope>
    <source>
        <strain evidence="3">FP-58527</strain>
    </source>
</reference>
<dbReference type="Proteomes" id="UP000015241">
    <property type="component" value="Unassembled WGS sequence"/>
</dbReference>
<keyword evidence="3" id="KW-1185">Reference proteome</keyword>
<dbReference type="EMBL" id="KE504320">
    <property type="protein sequence ID" value="EPS92929.1"/>
    <property type="molecule type" value="Genomic_DNA"/>
</dbReference>
<dbReference type="InParanoid" id="S8F1N1"/>
<feature type="non-terminal residue" evidence="2">
    <location>
        <position position="67"/>
    </location>
</feature>
<organism evidence="2 3">
    <name type="scientific">Fomitopsis schrenkii</name>
    <name type="common">Brown rot fungus</name>
    <dbReference type="NCBI Taxonomy" id="2126942"/>
    <lineage>
        <taxon>Eukaryota</taxon>
        <taxon>Fungi</taxon>
        <taxon>Dikarya</taxon>
        <taxon>Basidiomycota</taxon>
        <taxon>Agaricomycotina</taxon>
        <taxon>Agaricomycetes</taxon>
        <taxon>Polyporales</taxon>
        <taxon>Fomitopsis</taxon>
    </lineage>
</organism>
<accession>S8F1N1</accession>
<evidence type="ECO:0000313" key="2">
    <source>
        <dbReference type="EMBL" id="EPS92929.1"/>
    </source>
</evidence>
<sequence length="67" mass="7087">PCMTASNAASRASPQPDSDSETEQPSSDSDTEQPSSDSDTEQPPARKATREAEEAVPEAQENPTPLE</sequence>
<evidence type="ECO:0000313" key="3">
    <source>
        <dbReference type="Proteomes" id="UP000015241"/>
    </source>
</evidence>
<dbReference type="AlphaFoldDB" id="S8F1N1"/>
<evidence type="ECO:0000256" key="1">
    <source>
        <dbReference type="SAM" id="MobiDB-lite"/>
    </source>
</evidence>
<dbReference type="HOGENOM" id="CLU_2819450_0_0_1"/>
<feature type="compositionally biased region" description="Polar residues" evidence="1">
    <location>
        <begin position="1"/>
        <end position="37"/>
    </location>
</feature>
<feature type="region of interest" description="Disordered" evidence="1">
    <location>
        <begin position="1"/>
        <end position="67"/>
    </location>
</feature>
<proteinExistence type="predicted"/>
<name>S8F1N1_FOMSC</name>
<protein>
    <submittedName>
        <fullName evidence="2">Uncharacterized protein</fullName>
    </submittedName>
</protein>
<feature type="non-terminal residue" evidence="2">
    <location>
        <position position="1"/>
    </location>
</feature>
<gene>
    <name evidence="2" type="ORF">FOMPIDRAFT_1084680</name>
</gene>